<name>A0ABP1KGZ3_9EUKA</name>
<evidence type="ECO:0000313" key="4">
    <source>
        <dbReference type="Proteomes" id="UP001642409"/>
    </source>
</evidence>
<sequence>MNQNQMNEFRSQVNGKSLNINCNSELKNIQFVNEFQIEELEISHCKNLIPKLNSKNIKQLNLQFNGIKQFEFDLPNLETLSVQENNGESKYILQHLQGFEKLQELIITGYKEIDLTQIKMKLNKLWLWNCNLTNIEKLLKLENLTELVLYDNGNIDINPIQHMKTIQILNLGCCGLKNIAPLKYLVQLKQLVLSGNENIDIHFIQYLKQLTTFNLELCSLIDLTYIKPLINLKELNIKCNNIVYLEPLKDLKQIINLYSQSNKIIDAINLPNANIFNINDQELPDDEEIMHAKTIRDINQPIAQLREITYKYLIYKSKITLKIKNINKSLQMIYIIKNQFDTQVESLFLQLNSHQDQ</sequence>
<evidence type="ECO:0000256" key="1">
    <source>
        <dbReference type="ARBA" id="ARBA00022614"/>
    </source>
</evidence>
<dbReference type="EMBL" id="CAXDID020000236">
    <property type="protein sequence ID" value="CAL6061729.1"/>
    <property type="molecule type" value="Genomic_DNA"/>
</dbReference>
<comment type="caution">
    <text evidence="3">The sequence shown here is derived from an EMBL/GenBank/DDBJ whole genome shotgun (WGS) entry which is preliminary data.</text>
</comment>
<dbReference type="PANTHER" id="PTHR46652">
    <property type="entry name" value="LEUCINE-RICH REPEAT AND IQ DOMAIN-CONTAINING PROTEIN 1-RELATED"/>
    <property type="match status" value="1"/>
</dbReference>
<keyword evidence="2" id="KW-0677">Repeat</keyword>
<gene>
    <name evidence="3" type="ORF">HINF_LOCUS49848</name>
</gene>
<dbReference type="InterPro" id="IPR032675">
    <property type="entry name" value="LRR_dom_sf"/>
</dbReference>
<dbReference type="Gene3D" id="3.80.10.10">
    <property type="entry name" value="Ribonuclease Inhibitor"/>
    <property type="match status" value="2"/>
</dbReference>
<dbReference type="InterPro" id="IPR050836">
    <property type="entry name" value="SDS22/Internalin_LRR"/>
</dbReference>
<dbReference type="SUPFAM" id="SSF52058">
    <property type="entry name" value="L domain-like"/>
    <property type="match status" value="1"/>
</dbReference>
<dbReference type="InterPro" id="IPR001611">
    <property type="entry name" value="Leu-rich_rpt"/>
</dbReference>
<accession>A0ABP1KGZ3</accession>
<organism evidence="3 4">
    <name type="scientific">Hexamita inflata</name>
    <dbReference type="NCBI Taxonomy" id="28002"/>
    <lineage>
        <taxon>Eukaryota</taxon>
        <taxon>Metamonada</taxon>
        <taxon>Diplomonadida</taxon>
        <taxon>Hexamitidae</taxon>
        <taxon>Hexamitinae</taxon>
        <taxon>Hexamita</taxon>
    </lineage>
</organism>
<keyword evidence="4" id="KW-1185">Reference proteome</keyword>
<evidence type="ECO:0000256" key="2">
    <source>
        <dbReference type="ARBA" id="ARBA00022737"/>
    </source>
</evidence>
<dbReference type="PANTHER" id="PTHR46652:SF3">
    <property type="entry name" value="LEUCINE-RICH REPEAT-CONTAINING PROTEIN 9"/>
    <property type="match status" value="1"/>
</dbReference>
<keyword evidence="1" id="KW-0433">Leucine-rich repeat</keyword>
<dbReference type="Proteomes" id="UP001642409">
    <property type="component" value="Unassembled WGS sequence"/>
</dbReference>
<protein>
    <submittedName>
        <fullName evidence="3">Partial</fullName>
    </submittedName>
</protein>
<dbReference type="PROSITE" id="PS51450">
    <property type="entry name" value="LRR"/>
    <property type="match status" value="2"/>
</dbReference>
<proteinExistence type="predicted"/>
<reference evidence="3 4" key="1">
    <citation type="submission" date="2024-07" db="EMBL/GenBank/DDBJ databases">
        <authorList>
            <person name="Akdeniz Z."/>
        </authorList>
    </citation>
    <scope>NUCLEOTIDE SEQUENCE [LARGE SCALE GENOMIC DNA]</scope>
</reference>
<evidence type="ECO:0000313" key="3">
    <source>
        <dbReference type="EMBL" id="CAL6061729.1"/>
    </source>
</evidence>